<feature type="chain" id="PRO_5042195279" evidence="1">
    <location>
        <begin position="24"/>
        <end position="91"/>
    </location>
</feature>
<dbReference type="EMBL" id="SDAM02000053">
    <property type="protein sequence ID" value="KAH6834019.1"/>
    <property type="molecule type" value="Genomic_DNA"/>
</dbReference>
<name>A0AAD4JIP4_PERFH</name>
<organism evidence="2 3">
    <name type="scientific">Perilla frutescens var. hirtella</name>
    <name type="common">Perilla citriodora</name>
    <name type="synonym">Perilla setoyensis</name>
    <dbReference type="NCBI Taxonomy" id="608512"/>
    <lineage>
        <taxon>Eukaryota</taxon>
        <taxon>Viridiplantae</taxon>
        <taxon>Streptophyta</taxon>
        <taxon>Embryophyta</taxon>
        <taxon>Tracheophyta</taxon>
        <taxon>Spermatophyta</taxon>
        <taxon>Magnoliopsida</taxon>
        <taxon>eudicotyledons</taxon>
        <taxon>Gunneridae</taxon>
        <taxon>Pentapetalae</taxon>
        <taxon>asterids</taxon>
        <taxon>lamiids</taxon>
        <taxon>Lamiales</taxon>
        <taxon>Lamiaceae</taxon>
        <taxon>Nepetoideae</taxon>
        <taxon>Elsholtzieae</taxon>
        <taxon>Perilla</taxon>
    </lineage>
</organism>
<sequence length="91" mass="9863">MKNFAMISMLCLAIFMLPMFVSSDLGWPVYCPGPDVPREAACNDTTPEQSCEITVVGYFSASLMPRCTGCVDVGPNQSNCTTELVCGFTHN</sequence>
<evidence type="ECO:0000313" key="3">
    <source>
        <dbReference type="Proteomes" id="UP001190926"/>
    </source>
</evidence>
<comment type="caution">
    <text evidence="2">The sequence shown here is derived from an EMBL/GenBank/DDBJ whole genome shotgun (WGS) entry which is preliminary data.</text>
</comment>
<proteinExistence type="predicted"/>
<dbReference type="Proteomes" id="UP001190926">
    <property type="component" value="Unassembled WGS sequence"/>
</dbReference>
<keyword evidence="3" id="KW-1185">Reference proteome</keyword>
<evidence type="ECO:0000313" key="2">
    <source>
        <dbReference type="EMBL" id="KAH6834019.1"/>
    </source>
</evidence>
<protein>
    <submittedName>
        <fullName evidence="2">Uncharacterized protein</fullName>
    </submittedName>
</protein>
<evidence type="ECO:0000256" key="1">
    <source>
        <dbReference type="SAM" id="SignalP"/>
    </source>
</evidence>
<feature type="signal peptide" evidence="1">
    <location>
        <begin position="1"/>
        <end position="23"/>
    </location>
</feature>
<dbReference type="AlphaFoldDB" id="A0AAD4JIP4"/>
<gene>
    <name evidence="2" type="ORF">C2S53_004821</name>
</gene>
<reference evidence="2 3" key="1">
    <citation type="journal article" date="2021" name="Nat. Commun.">
        <title>Incipient diploidization of the medicinal plant Perilla within 10,000 years.</title>
        <authorList>
            <person name="Zhang Y."/>
            <person name="Shen Q."/>
            <person name="Leng L."/>
            <person name="Zhang D."/>
            <person name="Chen S."/>
            <person name="Shi Y."/>
            <person name="Ning Z."/>
            <person name="Chen S."/>
        </authorList>
    </citation>
    <scope>NUCLEOTIDE SEQUENCE [LARGE SCALE GENOMIC DNA]</scope>
    <source>
        <strain evidence="3">cv. PC099</strain>
    </source>
</reference>
<keyword evidence="1" id="KW-0732">Signal</keyword>
<accession>A0AAD4JIP4</accession>